<organism evidence="2 3">
    <name type="scientific">Natrinema salifodinae</name>
    <dbReference type="NCBI Taxonomy" id="1202768"/>
    <lineage>
        <taxon>Archaea</taxon>
        <taxon>Methanobacteriati</taxon>
        <taxon>Methanobacteriota</taxon>
        <taxon>Stenosarchaea group</taxon>
        <taxon>Halobacteria</taxon>
        <taxon>Halobacteriales</taxon>
        <taxon>Natrialbaceae</taxon>
        <taxon>Natrinema</taxon>
    </lineage>
</organism>
<proteinExistence type="predicted"/>
<dbReference type="STRING" id="1202768.SAMN05216285_1995"/>
<keyword evidence="1" id="KW-1133">Transmembrane helix</keyword>
<dbReference type="EMBL" id="FOIS01000002">
    <property type="protein sequence ID" value="SEW03629.1"/>
    <property type="molecule type" value="Genomic_DNA"/>
</dbReference>
<keyword evidence="1" id="KW-0812">Transmembrane</keyword>
<keyword evidence="3" id="KW-1185">Reference proteome</keyword>
<dbReference type="OrthoDB" id="200338at2157"/>
<dbReference type="InterPro" id="IPR007404">
    <property type="entry name" value="YdjM-like"/>
</dbReference>
<dbReference type="RefSeq" id="WP_049990152.1">
    <property type="nucleotide sequence ID" value="NZ_FOIS01000002.1"/>
</dbReference>
<gene>
    <name evidence="2" type="ORF">SAMN05216285_1995</name>
</gene>
<reference evidence="3" key="1">
    <citation type="submission" date="2016-10" db="EMBL/GenBank/DDBJ databases">
        <authorList>
            <person name="Varghese N."/>
        </authorList>
    </citation>
    <scope>NUCLEOTIDE SEQUENCE [LARGE SCALE GENOMIC DNA]</scope>
    <source>
        <strain evidence="3">CGMCC 1.12284</strain>
    </source>
</reference>
<sequence>MWPWGHLAVAYLLYTIVTHRRFGRTPRAIPAIAVAIGSQTPDLIDKPLAWNFGILPGGRTLAHSLFVVALLVPAVLVLADRLDRRPVGVAFLLGYCSHLLADIPPAVFSGEFAYAAYLLWPAVEQPPEDPVAGILDAFLHYYAMGPYEWLQFGLLAVAAIAWYRDGAPGLGLVRASIARRLGVGS</sequence>
<dbReference type="Pfam" id="PF04307">
    <property type="entry name" value="YdjM"/>
    <property type="match status" value="1"/>
</dbReference>
<accession>A0A1I0NQE9</accession>
<evidence type="ECO:0000313" key="2">
    <source>
        <dbReference type="EMBL" id="SEW03629.1"/>
    </source>
</evidence>
<evidence type="ECO:0000313" key="3">
    <source>
        <dbReference type="Proteomes" id="UP000183275"/>
    </source>
</evidence>
<protein>
    <submittedName>
        <fullName evidence="2">LexA-binding, inner membrane-associated putative hydrolase</fullName>
    </submittedName>
</protein>
<feature type="transmembrane region" description="Helical" evidence="1">
    <location>
        <begin position="60"/>
        <end position="79"/>
    </location>
</feature>
<keyword evidence="2" id="KW-0378">Hydrolase</keyword>
<name>A0A1I0NQE9_9EURY</name>
<dbReference type="eggNOG" id="arCOG03392">
    <property type="taxonomic scope" value="Archaea"/>
</dbReference>
<dbReference type="Proteomes" id="UP000183275">
    <property type="component" value="Unassembled WGS sequence"/>
</dbReference>
<evidence type="ECO:0000256" key="1">
    <source>
        <dbReference type="SAM" id="Phobius"/>
    </source>
</evidence>
<dbReference type="GO" id="GO:0016787">
    <property type="term" value="F:hydrolase activity"/>
    <property type="evidence" value="ECO:0007669"/>
    <property type="project" value="UniProtKB-KW"/>
</dbReference>
<dbReference type="AlphaFoldDB" id="A0A1I0NQE9"/>
<keyword evidence="1" id="KW-0472">Membrane</keyword>